<evidence type="ECO:0000256" key="2">
    <source>
        <dbReference type="SAM" id="MobiDB-lite"/>
    </source>
</evidence>
<evidence type="ECO:0000256" key="1">
    <source>
        <dbReference type="PROSITE-ProRule" id="PRU00042"/>
    </source>
</evidence>
<accession>A0A336KGF5</accession>
<name>A0A336KGF5_CULSO</name>
<dbReference type="EMBL" id="UFQS01000128">
    <property type="protein sequence ID" value="SSX00190.1"/>
    <property type="molecule type" value="Genomic_DNA"/>
</dbReference>
<reference evidence="4" key="1">
    <citation type="submission" date="2018-04" db="EMBL/GenBank/DDBJ databases">
        <authorList>
            <person name="Go L.Y."/>
            <person name="Mitchell J.A."/>
        </authorList>
    </citation>
    <scope>NUCLEOTIDE SEQUENCE</scope>
    <source>
        <tissue evidence="4">Whole organism</tissue>
    </source>
</reference>
<keyword evidence="1" id="KW-0479">Metal-binding</keyword>
<feature type="compositionally biased region" description="Basic and acidic residues" evidence="2">
    <location>
        <begin position="90"/>
        <end position="112"/>
    </location>
</feature>
<evidence type="ECO:0000313" key="4">
    <source>
        <dbReference type="EMBL" id="SSX00190.1"/>
    </source>
</evidence>
<dbReference type="InterPro" id="IPR013087">
    <property type="entry name" value="Znf_C2H2_type"/>
</dbReference>
<dbReference type="AlphaFoldDB" id="A0A336KGF5"/>
<dbReference type="PROSITE" id="PS50157">
    <property type="entry name" value="ZINC_FINGER_C2H2_2"/>
    <property type="match status" value="1"/>
</dbReference>
<dbReference type="PROSITE" id="PS00028">
    <property type="entry name" value="ZINC_FINGER_C2H2_1"/>
    <property type="match status" value="1"/>
</dbReference>
<proteinExistence type="predicted"/>
<feature type="domain" description="C2H2-type" evidence="3">
    <location>
        <begin position="164"/>
        <end position="192"/>
    </location>
</feature>
<dbReference type="VEuPathDB" id="VectorBase:CSON001808"/>
<dbReference type="GO" id="GO:0005634">
    <property type="term" value="C:nucleus"/>
    <property type="evidence" value="ECO:0007669"/>
    <property type="project" value="InterPro"/>
</dbReference>
<feature type="compositionally biased region" description="Low complexity" evidence="2">
    <location>
        <begin position="78"/>
        <end position="89"/>
    </location>
</feature>
<sequence length="290" mass="33748">MNDIQRKLTYNTCLICGIRTSQLVNIFEEGRGGPNLVDVIYEKYNIKAENDTDKFLCYSCNNWLINWWSLQHKNDQTNNQPHSSSNSPSKSERNRNEKRYTSKTDKENEQRRPNFPVEGVVGKSRPVLAEAHHLLNVENEVSSTTSNETTFQIRRRQKPYAKKYNCSFCKLRFLTSSALRDHLFFEHNETDSGKYQLKMPNHSHHDTIALDVIDTKIVDMLRKQGTLITLEHHEDKTKPKPYNKQRLTKNEINTNEILLSFDTVITEAIFLGETLDTYFLSNENGLFVSP</sequence>
<reference evidence="5" key="2">
    <citation type="submission" date="2018-07" db="EMBL/GenBank/DDBJ databases">
        <authorList>
            <person name="Quirk P.G."/>
            <person name="Krulwich T.A."/>
        </authorList>
    </citation>
    <scope>NUCLEOTIDE SEQUENCE</scope>
</reference>
<evidence type="ECO:0000313" key="5">
    <source>
        <dbReference type="EMBL" id="SSX20570.1"/>
    </source>
</evidence>
<organism evidence="4">
    <name type="scientific">Culicoides sonorensis</name>
    <name type="common">Biting midge</name>
    <dbReference type="NCBI Taxonomy" id="179676"/>
    <lineage>
        <taxon>Eukaryota</taxon>
        <taxon>Metazoa</taxon>
        <taxon>Ecdysozoa</taxon>
        <taxon>Arthropoda</taxon>
        <taxon>Hexapoda</taxon>
        <taxon>Insecta</taxon>
        <taxon>Pterygota</taxon>
        <taxon>Neoptera</taxon>
        <taxon>Endopterygota</taxon>
        <taxon>Diptera</taxon>
        <taxon>Nematocera</taxon>
        <taxon>Chironomoidea</taxon>
        <taxon>Ceratopogonidae</taxon>
        <taxon>Ceratopogoninae</taxon>
        <taxon>Culicoides</taxon>
        <taxon>Monoculicoides</taxon>
    </lineage>
</organism>
<protein>
    <submittedName>
        <fullName evidence="4">CSON001808 protein</fullName>
    </submittedName>
</protein>
<keyword evidence="1" id="KW-0863">Zinc-finger</keyword>
<dbReference type="GO" id="GO:0008270">
    <property type="term" value="F:zinc ion binding"/>
    <property type="evidence" value="ECO:0007669"/>
    <property type="project" value="UniProtKB-KW"/>
</dbReference>
<keyword evidence="1" id="KW-0862">Zinc</keyword>
<evidence type="ECO:0000259" key="3">
    <source>
        <dbReference type="PROSITE" id="PS50157"/>
    </source>
</evidence>
<dbReference type="InterPro" id="IPR012934">
    <property type="entry name" value="Znf_AD"/>
</dbReference>
<dbReference type="Pfam" id="PF07776">
    <property type="entry name" value="zf-AD"/>
    <property type="match status" value="1"/>
</dbReference>
<gene>
    <name evidence="4" type="primary">CSON001808</name>
</gene>
<dbReference type="EMBL" id="UFQT01000128">
    <property type="protein sequence ID" value="SSX20570.1"/>
    <property type="molecule type" value="Genomic_DNA"/>
</dbReference>
<feature type="region of interest" description="Disordered" evidence="2">
    <location>
        <begin position="75"/>
        <end position="119"/>
    </location>
</feature>